<evidence type="ECO:0000256" key="7">
    <source>
        <dbReference type="ARBA" id="ARBA00023004"/>
    </source>
</evidence>
<name>A0A929B7U8_9PSEU</name>
<protein>
    <submittedName>
        <fullName evidence="10">Cytochrome P450</fullName>
    </submittedName>
</protein>
<dbReference type="InterPro" id="IPR002397">
    <property type="entry name" value="Cyt_P450_B"/>
</dbReference>
<dbReference type="GO" id="GO:0036199">
    <property type="term" value="F:cholest-4-en-3-one 26-monooxygenase activity"/>
    <property type="evidence" value="ECO:0007669"/>
    <property type="project" value="TreeGrafter"/>
</dbReference>
<dbReference type="CDD" id="cd11033">
    <property type="entry name" value="CYP142-like"/>
    <property type="match status" value="1"/>
</dbReference>
<dbReference type="Proteomes" id="UP000598360">
    <property type="component" value="Unassembled WGS sequence"/>
</dbReference>
<evidence type="ECO:0000256" key="4">
    <source>
        <dbReference type="ARBA" id="ARBA00022617"/>
    </source>
</evidence>
<dbReference type="Gene3D" id="1.10.630.10">
    <property type="entry name" value="Cytochrome P450"/>
    <property type="match status" value="1"/>
</dbReference>
<evidence type="ECO:0000313" key="11">
    <source>
        <dbReference type="Proteomes" id="UP000598360"/>
    </source>
</evidence>
<dbReference type="PRINTS" id="PR00359">
    <property type="entry name" value="BP450"/>
</dbReference>
<proteinExistence type="inferred from homology"/>
<evidence type="ECO:0000256" key="5">
    <source>
        <dbReference type="ARBA" id="ARBA00022723"/>
    </source>
</evidence>
<dbReference type="InterPro" id="IPR036396">
    <property type="entry name" value="Cyt_P450_sf"/>
</dbReference>
<organism evidence="10 11">
    <name type="scientific">Saccharopolyspora montiporae</name>
    <dbReference type="NCBI Taxonomy" id="2781240"/>
    <lineage>
        <taxon>Bacteria</taxon>
        <taxon>Bacillati</taxon>
        <taxon>Actinomycetota</taxon>
        <taxon>Actinomycetes</taxon>
        <taxon>Pseudonocardiales</taxon>
        <taxon>Pseudonocardiaceae</taxon>
        <taxon>Saccharopolyspora</taxon>
    </lineage>
</organism>
<reference evidence="10" key="1">
    <citation type="submission" date="2020-10" db="EMBL/GenBank/DDBJ databases">
        <title>Diversity and distribution of actinomycetes associated with coral in the coast of Hainan.</title>
        <authorList>
            <person name="Li F."/>
        </authorList>
    </citation>
    <scope>NUCLEOTIDE SEQUENCE</scope>
    <source>
        <strain evidence="10">HNM0983</strain>
    </source>
</reference>
<keyword evidence="11" id="KW-1185">Reference proteome</keyword>
<evidence type="ECO:0000256" key="9">
    <source>
        <dbReference type="RuleBase" id="RU000461"/>
    </source>
</evidence>
<dbReference type="PRINTS" id="PR00385">
    <property type="entry name" value="P450"/>
</dbReference>
<evidence type="ECO:0000256" key="6">
    <source>
        <dbReference type="ARBA" id="ARBA00023002"/>
    </source>
</evidence>
<accession>A0A929B7U8</accession>
<keyword evidence="5 9" id="KW-0479">Metal-binding</keyword>
<dbReference type="FunFam" id="1.10.630.10:FF:000018">
    <property type="entry name" value="Cytochrome P450 monooxygenase"/>
    <property type="match status" value="1"/>
</dbReference>
<keyword evidence="4 9" id="KW-0349">Heme</keyword>
<dbReference type="PROSITE" id="PS00086">
    <property type="entry name" value="CYTOCHROME_P450"/>
    <property type="match status" value="1"/>
</dbReference>
<dbReference type="GO" id="GO:0020037">
    <property type="term" value="F:heme binding"/>
    <property type="evidence" value="ECO:0007669"/>
    <property type="project" value="InterPro"/>
</dbReference>
<evidence type="ECO:0000256" key="2">
    <source>
        <dbReference type="ARBA" id="ARBA00010617"/>
    </source>
</evidence>
<dbReference type="SUPFAM" id="SSF48264">
    <property type="entry name" value="Cytochrome P450"/>
    <property type="match status" value="1"/>
</dbReference>
<dbReference type="GO" id="GO:0005506">
    <property type="term" value="F:iron ion binding"/>
    <property type="evidence" value="ECO:0007669"/>
    <property type="project" value="InterPro"/>
</dbReference>
<dbReference type="AlphaFoldDB" id="A0A929B7U8"/>
<keyword evidence="3" id="KW-0963">Cytoplasm</keyword>
<dbReference type="Pfam" id="PF00067">
    <property type="entry name" value="p450"/>
    <property type="match status" value="1"/>
</dbReference>
<keyword evidence="7 9" id="KW-0408">Iron</keyword>
<keyword evidence="6 9" id="KW-0560">Oxidoreductase</keyword>
<dbReference type="InterPro" id="IPR017972">
    <property type="entry name" value="Cyt_P450_CS"/>
</dbReference>
<sequence length="404" mass="46087">MTEQPSRSDIHLVSGDFWGRDPQEELTWMRHHAPVYWDENSGLWGISKHRDVQYISKRPDPFSSAQGMRPDADAMPMMIDTDDPQHVARRKLVSQGFTPRRVATQEDRIREISDAILDNVCERGECDFVWDIAARLPLIVIADALGFDPEDWDRLLGWSDDMLRGLVGIADDERLVLATEAFEGYSAYISEVIERRRAEPRDDLVGVLVRAEVDGDSLDRDSLIYESLLLLIGGDETTRHVISGGAYQLFNHPEQYRKLVQDPAKIPVAVEEMLRWVSPIKNMARTVTRDVEVGGRLLREGDKLLLLYPSANRDEDVFEDPFRFDIERSPNDHLAFGVGSHFCMGNSLARLELRVMFEQLLQRIPDLALSGTEEPERRPANFVSGYESMPVTFTPQPKREPAVR</sequence>
<dbReference type="GO" id="GO:0005737">
    <property type="term" value="C:cytoplasm"/>
    <property type="evidence" value="ECO:0007669"/>
    <property type="project" value="UniProtKB-SubCell"/>
</dbReference>
<comment type="subcellular location">
    <subcellularLocation>
        <location evidence="1">Cytoplasm</location>
    </subcellularLocation>
</comment>
<dbReference type="PANTHER" id="PTHR46696:SF4">
    <property type="entry name" value="BIOTIN BIOSYNTHESIS CYTOCHROME P450"/>
    <property type="match status" value="1"/>
</dbReference>
<gene>
    <name evidence="10" type="ORF">IQ251_04980</name>
</gene>
<evidence type="ECO:0000256" key="1">
    <source>
        <dbReference type="ARBA" id="ARBA00004496"/>
    </source>
</evidence>
<evidence type="ECO:0000313" key="10">
    <source>
        <dbReference type="EMBL" id="MBE9373800.1"/>
    </source>
</evidence>
<dbReference type="RefSeq" id="WP_193927232.1">
    <property type="nucleotide sequence ID" value="NZ_JADEYC010000007.1"/>
</dbReference>
<dbReference type="PANTHER" id="PTHR46696">
    <property type="entry name" value="P450, PUTATIVE (EUROFUNG)-RELATED"/>
    <property type="match status" value="1"/>
</dbReference>
<dbReference type="EMBL" id="JADEYC010000007">
    <property type="protein sequence ID" value="MBE9373800.1"/>
    <property type="molecule type" value="Genomic_DNA"/>
</dbReference>
<dbReference type="InterPro" id="IPR001128">
    <property type="entry name" value="Cyt_P450"/>
</dbReference>
<evidence type="ECO:0000256" key="8">
    <source>
        <dbReference type="ARBA" id="ARBA00023033"/>
    </source>
</evidence>
<dbReference type="GO" id="GO:0008395">
    <property type="term" value="F:steroid hydroxylase activity"/>
    <property type="evidence" value="ECO:0007669"/>
    <property type="project" value="TreeGrafter"/>
</dbReference>
<comment type="caution">
    <text evidence="10">The sequence shown here is derived from an EMBL/GenBank/DDBJ whole genome shotgun (WGS) entry which is preliminary data.</text>
</comment>
<dbReference type="GO" id="GO:0006707">
    <property type="term" value="P:cholesterol catabolic process"/>
    <property type="evidence" value="ECO:0007669"/>
    <property type="project" value="TreeGrafter"/>
</dbReference>
<comment type="similarity">
    <text evidence="2 9">Belongs to the cytochrome P450 family.</text>
</comment>
<keyword evidence="8 9" id="KW-0503">Monooxygenase</keyword>
<evidence type="ECO:0000256" key="3">
    <source>
        <dbReference type="ARBA" id="ARBA00022490"/>
    </source>
</evidence>